<dbReference type="SUPFAM" id="SSF47781">
    <property type="entry name" value="RuvA domain 2-like"/>
    <property type="match status" value="1"/>
</dbReference>
<evidence type="ECO:0000313" key="7">
    <source>
        <dbReference type="EMBL" id="KKC40883.1"/>
    </source>
</evidence>
<dbReference type="GO" id="GO:0046872">
    <property type="term" value="F:metal ion binding"/>
    <property type="evidence" value="ECO:0007669"/>
    <property type="project" value="UniProtKB-KW"/>
</dbReference>
<keyword evidence="5" id="KW-0411">Iron-sulfur</keyword>
<evidence type="ECO:0000256" key="2">
    <source>
        <dbReference type="ARBA" id="ARBA00022691"/>
    </source>
</evidence>
<dbReference type="SFLD" id="SFLDS00029">
    <property type="entry name" value="Radical_SAM"/>
    <property type="match status" value="1"/>
</dbReference>
<feature type="domain" description="Radical SAM core" evidence="6">
    <location>
        <begin position="64"/>
        <end position="201"/>
    </location>
</feature>
<dbReference type="InterPro" id="IPR010994">
    <property type="entry name" value="RuvA_2-like"/>
</dbReference>
<keyword evidence="2" id="KW-0949">S-adenosyl-L-methionine</keyword>
<keyword evidence="3" id="KW-0479">Metal-binding</keyword>
<dbReference type="OrthoDB" id="9801154at2"/>
<dbReference type="Pfam" id="PF04055">
    <property type="entry name" value="Radical_SAM"/>
    <property type="match status" value="1"/>
</dbReference>
<accession>A0A0F5QJK5</accession>
<dbReference type="InterPro" id="IPR007197">
    <property type="entry name" value="rSAM"/>
</dbReference>
<dbReference type="RefSeq" id="WP_046140116.1">
    <property type="nucleotide sequence ID" value="NZ_LANJ01000004.1"/>
</dbReference>
<dbReference type="SFLD" id="SFLDG01102">
    <property type="entry name" value="Uncharacterised_Radical_SAM_Su"/>
    <property type="match status" value="1"/>
</dbReference>
<dbReference type="SUPFAM" id="SSF102114">
    <property type="entry name" value="Radical SAM enzymes"/>
    <property type="match status" value="1"/>
</dbReference>
<evidence type="ECO:0000256" key="4">
    <source>
        <dbReference type="ARBA" id="ARBA00023004"/>
    </source>
</evidence>
<dbReference type="Proteomes" id="UP000033411">
    <property type="component" value="Unassembled WGS sequence"/>
</dbReference>
<dbReference type="GO" id="GO:0003824">
    <property type="term" value="F:catalytic activity"/>
    <property type="evidence" value="ECO:0007669"/>
    <property type="project" value="InterPro"/>
</dbReference>
<dbReference type="CDD" id="cd01335">
    <property type="entry name" value="Radical_SAM"/>
    <property type="match status" value="1"/>
</dbReference>
<dbReference type="PANTHER" id="PTHR21180:SF9">
    <property type="entry name" value="TYPE II SECRETION SYSTEM PROTEIN K"/>
    <property type="match status" value="1"/>
</dbReference>
<keyword evidence="8" id="KW-1185">Reference proteome</keyword>
<dbReference type="InterPro" id="IPR058240">
    <property type="entry name" value="rSAM_sf"/>
</dbReference>
<protein>
    <submittedName>
        <fullName evidence="7">Radical SAM protein</fullName>
    </submittedName>
</protein>
<proteinExistence type="predicted"/>
<dbReference type="GO" id="GO:0051536">
    <property type="term" value="F:iron-sulfur cluster binding"/>
    <property type="evidence" value="ECO:0007669"/>
    <property type="project" value="UniProtKB-KW"/>
</dbReference>
<dbReference type="InterPro" id="IPR013785">
    <property type="entry name" value="Aldolase_TIM"/>
</dbReference>
<evidence type="ECO:0000256" key="1">
    <source>
        <dbReference type="ARBA" id="ARBA00001966"/>
    </source>
</evidence>
<dbReference type="EMBL" id="LANJ01000004">
    <property type="protein sequence ID" value="KKC40883.1"/>
    <property type="molecule type" value="Genomic_DNA"/>
</dbReference>
<evidence type="ECO:0000259" key="6">
    <source>
        <dbReference type="Pfam" id="PF04055"/>
    </source>
</evidence>
<reference evidence="7 8" key="1">
    <citation type="submission" date="2015-03" db="EMBL/GenBank/DDBJ databases">
        <authorList>
            <person name="Lepp D."/>
            <person name="Hassan Y.I."/>
            <person name="Li X.-Z."/>
            <person name="Zhou T."/>
        </authorList>
    </citation>
    <scope>NUCLEOTIDE SEQUENCE [LARGE SCALE GENOMIC DNA]</scope>
    <source>
        <strain evidence="7 8">E84</strain>
    </source>
</reference>
<dbReference type="Gene3D" id="1.10.150.320">
    <property type="entry name" value="Photosystem II 12 kDa extrinsic protein"/>
    <property type="match status" value="1"/>
</dbReference>
<keyword evidence="4" id="KW-0408">Iron</keyword>
<name>A0A0F5QJK5_9HYPH</name>
<comment type="caution">
    <text evidence="7">The sequence shown here is derived from an EMBL/GenBank/DDBJ whole genome shotgun (WGS) entry which is preliminary data.</text>
</comment>
<dbReference type="InterPro" id="IPR023874">
    <property type="entry name" value="DNA_rSAM_put"/>
</dbReference>
<dbReference type="STRING" id="1293439.WH87_01555"/>
<organism evidence="7 8">
    <name type="scientific">Devosia epidermidihirudinis</name>
    <dbReference type="NCBI Taxonomy" id="1293439"/>
    <lineage>
        <taxon>Bacteria</taxon>
        <taxon>Pseudomonadati</taxon>
        <taxon>Pseudomonadota</taxon>
        <taxon>Alphaproteobacteria</taxon>
        <taxon>Hyphomicrobiales</taxon>
        <taxon>Devosiaceae</taxon>
        <taxon>Devosia</taxon>
    </lineage>
</organism>
<evidence type="ECO:0000256" key="5">
    <source>
        <dbReference type="ARBA" id="ARBA00023014"/>
    </source>
</evidence>
<dbReference type="PANTHER" id="PTHR21180">
    <property type="entry name" value="ENDONUCLEASE/EXONUCLEASE/PHOSPHATASE FAMILY DOMAIN-CONTAINING PROTEIN 1"/>
    <property type="match status" value="1"/>
</dbReference>
<evidence type="ECO:0000256" key="3">
    <source>
        <dbReference type="ARBA" id="ARBA00022723"/>
    </source>
</evidence>
<comment type="cofactor">
    <cofactor evidence="1">
        <name>[4Fe-4S] cluster</name>
        <dbReference type="ChEBI" id="CHEBI:49883"/>
    </cofactor>
</comment>
<sequence length="411" mass="45561">MATLTLRRKLAVLSDAAKYDASCASSGSEKRSSAGTKGIGSTEGSGICHSYAPDGRCISLLKILLTNFCVYDCVYCVNRSSSNVERARFSVDEVVRLTLDFYKRNYIEGLFLSSGIIRSPDYTMEQLVRVARSLRQDHLFAGYLHLKVIPNAAPELLAEAGRWADRLSTNIEMPTDAGLETLAPEKKPSEIRTAMARLRGKLDEATPDKAARAKPEKFAPAGQSTQMIVGADSADDHAILNRAAGLYTGYKLRRVYYSAFSPIPDASSRLPLRPPPLMREHRLYQADWLIRFYGFDVPEIMAGGQDGLLDLAVDPKLAWALKNRARFPLDVNRADREMLLRVPGLGTKSIDRIVATRRHHRLRLADVARISGSIDKVRPFIEAADWTPGGLTDDARLRARLAPPPEQMSLF</sequence>
<gene>
    <name evidence="7" type="ORF">WH87_01555</name>
</gene>
<dbReference type="InterPro" id="IPR051675">
    <property type="entry name" value="Endo/Exo/Phosphatase_dom_1"/>
</dbReference>
<dbReference type="PATRIC" id="fig|1293439.3.peg.2674"/>
<dbReference type="NCBIfam" id="TIGR03916">
    <property type="entry name" value="rSAM_link_UDG"/>
    <property type="match status" value="1"/>
</dbReference>
<evidence type="ECO:0000313" key="8">
    <source>
        <dbReference type="Proteomes" id="UP000033411"/>
    </source>
</evidence>
<dbReference type="AlphaFoldDB" id="A0A0F5QJK5"/>
<dbReference type="Gene3D" id="3.20.20.70">
    <property type="entry name" value="Aldolase class I"/>
    <property type="match status" value="1"/>
</dbReference>